<dbReference type="UniPathway" id="UPA00626">
    <property type="reaction ID" value="UER00678"/>
</dbReference>
<dbReference type="InterPro" id="IPR005128">
    <property type="entry name" value="Acetolactate_a_deCO2ase"/>
</dbReference>
<proteinExistence type="inferred from homology"/>
<dbReference type="Gene3D" id="3.30.1330.80">
    <property type="entry name" value="Hypothetical protein, similar to alpha- acetolactate decarboxylase, domain 2"/>
    <property type="match status" value="2"/>
</dbReference>
<dbReference type="EC" id="4.1.1.5" evidence="4"/>
<keyword evidence="10" id="KW-1185">Reference proteome</keyword>
<keyword evidence="6" id="KW-0210">Decarboxylase</keyword>
<dbReference type="GO" id="GO:0047605">
    <property type="term" value="F:acetolactate decarboxylase activity"/>
    <property type="evidence" value="ECO:0007669"/>
    <property type="project" value="UniProtKB-EC"/>
</dbReference>
<dbReference type="CDD" id="cd17299">
    <property type="entry name" value="acetolactate_decarboxylase"/>
    <property type="match status" value="1"/>
</dbReference>
<name>A0A8K0WBT3_9HYPO</name>
<comment type="pathway">
    <text evidence="2">Polyol metabolism; (R,R)-butane-2,3-diol biosynthesis; (R,R)-butane-2,3-diol from pyruvate: step 2/3.</text>
</comment>
<evidence type="ECO:0000256" key="3">
    <source>
        <dbReference type="ARBA" id="ARBA00007106"/>
    </source>
</evidence>
<protein>
    <recommendedName>
        <fullName evidence="5">Alpha-acetolactate decarboxylase</fullName>
        <ecNumber evidence="4">4.1.1.5</ecNumber>
    </recommendedName>
</protein>
<dbReference type="Proteomes" id="UP000813427">
    <property type="component" value="Unassembled WGS sequence"/>
</dbReference>
<dbReference type="EMBL" id="JAGPXF010000004">
    <property type="protein sequence ID" value="KAH7245346.1"/>
    <property type="molecule type" value="Genomic_DNA"/>
</dbReference>
<dbReference type="SUPFAM" id="SSF117856">
    <property type="entry name" value="AF0104/ALDC/Ptd012-like"/>
    <property type="match status" value="1"/>
</dbReference>
<dbReference type="OrthoDB" id="509395at2759"/>
<comment type="catalytic activity">
    <reaction evidence="1">
        <text>(2S)-2-acetolactate + H(+) = (R)-acetoin + CO2</text>
        <dbReference type="Rhea" id="RHEA:21580"/>
        <dbReference type="ChEBI" id="CHEBI:15378"/>
        <dbReference type="ChEBI" id="CHEBI:15686"/>
        <dbReference type="ChEBI" id="CHEBI:16526"/>
        <dbReference type="ChEBI" id="CHEBI:58476"/>
        <dbReference type="EC" id="4.1.1.5"/>
    </reaction>
</comment>
<organism evidence="9 10">
    <name type="scientific">Fusarium tricinctum</name>
    <dbReference type="NCBI Taxonomy" id="61284"/>
    <lineage>
        <taxon>Eukaryota</taxon>
        <taxon>Fungi</taxon>
        <taxon>Dikarya</taxon>
        <taxon>Ascomycota</taxon>
        <taxon>Pezizomycotina</taxon>
        <taxon>Sordariomycetes</taxon>
        <taxon>Hypocreomycetidae</taxon>
        <taxon>Hypocreales</taxon>
        <taxon>Nectriaceae</taxon>
        <taxon>Fusarium</taxon>
        <taxon>Fusarium tricinctum species complex</taxon>
    </lineage>
</organism>
<dbReference type="PIRSF" id="PIRSF001332">
    <property type="entry name" value="Acetolac_decarb"/>
    <property type="match status" value="1"/>
</dbReference>
<dbReference type="GO" id="GO:0045151">
    <property type="term" value="P:acetoin biosynthetic process"/>
    <property type="evidence" value="ECO:0007669"/>
    <property type="project" value="UniProtKB-KW"/>
</dbReference>
<comment type="similarity">
    <text evidence="3">Belongs to the alpha-acetolactate decarboxylase family.</text>
</comment>
<evidence type="ECO:0000256" key="1">
    <source>
        <dbReference type="ARBA" id="ARBA00001784"/>
    </source>
</evidence>
<evidence type="ECO:0000256" key="8">
    <source>
        <dbReference type="ARBA" id="ARBA00023239"/>
    </source>
</evidence>
<dbReference type="NCBIfam" id="TIGR01252">
    <property type="entry name" value="acetolac_decarb"/>
    <property type="match status" value="1"/>
</dbReference>
<evidence type="ECO:0000256" key="2">
    <source>
        <dbReference type="ARBA" id="ARBA00005170"/>
    </source>
</evidence>
<reference evidence="9" key="1">
    <citation type="journal article" date="2021" name="Nat. Commun.">
        <title>Genetic determinants of endophytism in the Arabidopsis root mycobiome.</title>
        <authorList>
            <person name="Mesny F."/>
            <person name="Miyauchi S."/>
            <person name="Thiergart T."/>
            <person name="Pickel B."/>
            <person name="Atanasova L."/>
            <person name="Karlsson M."/>
            <person name="Huettel B."/>
            <person name="Barry K.W."/>
            <person name="Haridas S."/>
            <person name="Chen C."/>
            <person name="Bauer D."/>
            <person name="Andreopoulos W."/>
            <person name="Pangilinan J."/>
            <person name="LaButti K."/>
            <person name="Riley R."/>
            <person name="Lipzen A."/>
            <person name="Clum A."/>
            <person name="Drula E."/>
            <person name="Henrissat B."/>
            <person name="Kohler A."/>
            <person name="Grigoriev I.V."/>
            <person name="Martin F.M."/>
            <person name="Hacquard S."/>
        </authorList>
    </citation>
    <scope>NUCLEOTIDE SEQUENCE</scope>
    <source>
        <strain evidence="9">MPI-SDFR-AT-0068</strain>
    </source>
</reference>
<evidence type="ECO:0000256" key="5">
    <source>
        <dbReference type="ARBA" id="ARBA00020164"/>
    </source>
</evidence>
<dbReference type="PANTHER" id="PTHR35524:SF1">
    <property type="entry name" value="ALPHA-ACETOLACTATE DECARBOXYLASE"/>
    <property type="match status" value="1"/>
</dbReference>
<dbReference type="AlphaFoldDB" id="A0A8K0WBT3"/>
<dbReference type="PANTHER" id="PTHR35524">
    <property type="entry name" value="ALPHA-ACETOLACTATE DECARBOXYLASE"/>
    <property type="match status" value="1"/>
</dbReference>
<dbReference type="Pfam" id="PF03306">
    <property type="entry name" value="AAL_decarboxy"/>
    <property type="match status" value="1"/>
</dbReference>
<accession>A0A8K0WBT3</accession>
<sequence>MPPNQLFQYSVVSALMDGVAETGITISDFLKHGDHGLGTFRHMVGEMIILDGTIYEMKVDGSVTALDDTACAEKTAPFAMITQFQPTTTTKKQIPSKESLTEILSQLLPGTKNHYVAFRVEGTFKAVTVRTVGGQETPGESLAELGKRQASHSFSDIKGTIIGFRSPAFMQGISVAGDHLHFLAVNRKSGGHVLSIEGDGDLEISAAPITAVNLQLPNGDEAYNQAKLARDDDGIAAVEG</sequence>
<evidence type="ECO:0000256" key="7">
    <source>
        <dbReference type="ARBA" id="ARBA00023061"/>
    </source>
</evidence>
<keyword evidence="7" id="KW-0005">Acetoin biosynthesis</keyword>
<evidence type="ECO:0000313" key="9">
    <source>
        <dbReference type="EMBL" id="KAH7245346.1"/>
    </source>
</evidence>
<evidence type="ECO:0000313" key="10">
    <source>
        <dbReference type="Proteomes" id="UP000813427"/>
    </source>
</evidence>
<gene>
    <name evidence="9" type="ORF">BKA59DRAFT_475699</name>
</gene>
<comment type="caution">
    <text evidence="9">The sequence shown here is derived from an EMBL/GenBank/DDBJ whole genome shotgun (WGS) entry which is preliminary data.</text>
</comment>
<evidence type="ECO:0000256" key="6">
    <source>
        <dbReference type="ARBA" id="ARBA00022793"/>
    </source>
</evidence>
<evidence type="ECO:0000256" key="4">
    <source>
        <dbReference type="ARBA" id="ARBA00013204"/>
    </source>
</evidence>
<keyword evidence="8" id="KW-0456">Lyase</keyword>